<dbReference type="EMBL" id="BMNE01000004">
    <property type="protein sequence ID" value="GGN85941.1"/>
    <property type="molecule type" value="Genomic_DNA"/>
</dbReference>
<protein>
    <recommendedName>
        <fullName evidence="1">PE domain-containing protein</fullName>
    </recommendedName>
</protein>
<dbReference type="RefSeq" id="WP_189030535.1">
    <property type="nucleotide sequence ID" value="NZ_BMNE01000004.1"/>
</dbReference>
<dbReference type="Proteomes" id="UP000658127">
    <property type="component" value="Unassembled WGS sequence"/>
</dbReference>
<proteinExistence type="predicted"/>
<accession>A0ABQ2KMR2</accession>
<keyword evidence="3" id="KW-1185">Reference proteome</keyword>
<dbReference type="Gene3D" id="1.10.287.850">
    <property type="entry name" value="HP0062-like domain"/>
    <property type="match status" value="1"/>
</dbReference>
<dbReference type="InterPro" id="IPR038332">
    <property type="entry name" value="PPE_sf"/>
</dbReference>
<dbReference type="SUPFAM" id="SSF140459">
    <property type="entry name" value="PE/PPE dimer-like"/>
    <property type="match status" value="1"/>
</dbReference>
<name>A0ABQ2KMR2_9NOCA</name>
<dbReference type="Pfam" id="PF00934">
    <property type="entry name" value="PE"/>
    <property type="match status" value="1"/>
</dbReference>
<organism evidence="2 3">
    <name type="scientific">Nocardia rhizosphaerihabitans</name>
    <dbReference type="NCBI Taxonomy" id="1691570"/>
    <lineage>
        <taxon>Bacteria</taxon>
        <taxon>Bacillati</taxon>
        <taxon>Actinomycetota</taxon>
        <taxon>Actinomycetes</taxon>
        <taxon>Mycobacteriales</taxon>
        <taxon>Nocardiaceae</taxon>
        <taxon>Nocardia</taxon>
    </lineage>
</organism>
<dbReference type="InterPro" id="IPR000084">
    <property type="entry name" value="PE-PGRS_N"/>
</dbReference>
<gene>
    <name evidence="2" type="ORF">GCM10011610_40720</name>
</gene>
<evidence type="ECO:0000313" key="2">
    <source>
        <dbReference type="EMBL" id="GGN85941.1"/>
    </source>
</evidence>
<feature type="domain" description="PE" evidence="1">
    <location>
        <begin position="10"/>
        <end position="94"/>
    </location>
</feature>
<reference evidence="3" key="1">
    <citation type="journal article" date="2019" name="Int. J. Syst. Evol. Microbiol.">
        <title>The Global Catalogue of Microorganisms (GCM) 10K type strain sequencing project: providing services to taxonomists for standard genome sequencing and annotation.</title>
        <authorList>
            <consortium name="The Broad Institute Genomics Platform"/>
            <consortium name="The Broad Institute Genome Sequencing Center for Infectious Disease"/>
            <person name="Wu L."/>
            <person name="Ma J."/>
        </authorList>
    </citation>
    <scope>NUCLEOTIDE SEQUENCE [LARGE SCALE GENOMIC DNA]</scope>
    <source>
        <strain evidence="3">CGMCC 4.7329</strain>
    </source>
</reference>
<sequence>MSNTFEFDSAAAAKAASALDAIVDRLSTELTAVAPALHVAPAGTDEVSARAASTANGVADDYLTGAESGAREMSKLAATLRAQVTEFDRMETDNTSGFSA</sequence>
<evidence type="ECO:0000313" key="3">
    <source>
        <dbReference type="Proteomes" id="UP000658127"/>
    </source>
</evidence>
<evidence type="ECO:0000259" key="1">
    <source>
        <dbReference type="Pfam" id="PF00934"/>
    </source>
</evidence>
<comment type="caution">
    <text evidence="2">The sequence shown here is derived from an EMBL/GenBank/DDBJ whole genome shotgun (WGS) entry which is preliminary data.</text>
</comment>